<evidence type="ECO:0000313" key="2">
    <source>
        <dbReference type="Proteomes" id="UP001515500"/>
    </source>
</evidence>
<sequence length="104" mass="11471">MSRVLDIVYNIRMLKEEVPAKTVVSKVLRSLTLRFMHIVHSIVEAKSLNTLNVDELSSSLKSHKSLLHLVGEQEDDKASHVKCSPYGEHGGRGTGGRGQGSYRG</sequence>
<evidence type="ECO:0000256" key="1">
    <source>
        <dbReference type="SAM" id="MobiDB-lite"/>
    </source>
</evidence>
<organism evidence="2 3">
    <name type="scientific">Dioscorea cayennensis subsp. rotundata</name>
    <name type="common">White Guinea yam</name>
    <name type="synonym">Dioscorea rotundata</name>
    <dbReference type="NCBI Taxonomy" id="55577"/>
    <lineage>
        <taxon>Eukaryota</taxon>
        <taxon>Viridiplantae</taxon>
        <taxon>Streptophyta</taxon>
        <taxon>Embryophyta</taxon>
        <taxon>Tracheophyta</taxon>
        <taxon>Spermatophyta</taxon>
        <taxon>Magnoliopsida</taxon>
        <taxon>Liliopsida</taxon>
        <taxon>Dioscoreales</taxon>
        <taxon>Dioscoreaceae</taxon>
        <taxon>Dioscorea</taxon>
    </lineage>
</organism>
<gene>
    <name evidence="3" type="primary">LOC120258281</name>
</gene>
<evidence type="ECO:0000313" key="3">
    <source>
        <dbReference type="RefSeq" id="XP_039121577.1"/>
    </source>
</evidence>
<dbReference type="GeneID" id="120258281"/>
<name>A0AB40B2S2_DIOCR</name>
<reference evidence="3" key="2">
    <citation type="submission" date="2025-08" db="UniProtKB">
        <authorList>
            <consortium name="RefSeq"/>
        </authorList>
    </citation>
    <scope>IDENTIFICATION</scope>
</reference>
<proteinExistence type="predicted"/>
<keyword evidence="2" id="KW-1185">Reference proteome</keyword>
<dbReference type="AlphaFoldDB" id="A0AB40B2S2"/>
<dbReference type="RefSeq" id="XP_039121577.1">
    <property type="nucleotide sequence ID" value="XM_039265643.1"/>
</dbReference>
<feature type="region of interest" description="Disordered" evidence="1">
    <location>
        <begin position="71"/>
        <end position="104"/>
    </location>
</feature>
<dbReference type="Proteomes" id="UP001515500">
    <property type="component" value="Chromosome 1"/>
</dbReference>
<accession>A0AB40B2S2</accession>
<protein>
    <submittedName>
        <fullName evidence="3">Uncharacterized protein LOC120258281</fullName>
    </submittedName>
</protein>
<reference evidence="2" key="1">
    <citation type="submission" date="2025-05" db="UniProtKB">
        <authorList>
            <consortium name="RefSeq"/>
        </authorList>
    </citation>
    <scope>NUCLEOTIDE SEQUENCE [LARGE SCALE GENOMIC DNA]</scope>
</reference>
<feature type="compositionally biased region" description="Gly residues" evidence="1">
    <location>
        <begin position="92"/>
        <end position="104"/>
    </location>
</feature>